<protein>
    <submittedName>
        <fullName evidence="1">Gpi transamidase component pig-s</fullName>
    </submittedName>
</protein>
<gene>
    <name evidence="1" type="ORF">MML48_3g00017760</name>
</gene>
<organism evidence="1 2">
    <name type="scientific">Holotrichia oblita</name>
    <name type="common">Chafer beetle</name>
    <dbReference type="NCBI Taxonomy" id="644536"/>
    <lineage>
        <taxon>Eukaryota</taxon>
        <taxon>Metazoa</taxon>
        <taxon>Ecdysozoa</taxon>
        <taxon>Arthropoda</taxon>
        <taxon>Hexapoda</taxon>
        <taxon>Insecta</taxon>
        <taxon>Pterygota</taxon>
        <taxon>Neoptera</taxon>
        <taxon>Endopterygota</taxon>
        <taxon>Coleoptera</taxon>
        <taxon>Polyphaga</taxon>
        <taxon>Scarabaeiformia</taxon>
        <taxon>Scarabaeidae</taxon>
        <taxon>Melolonthinae</taxon>
        <taxon>Holotrichia</taxon>
    </lineage>
</organism>
<comment type="caution">
    <text evidence="1">The sequence shown here is derived from an EMBL/GenBank/DDBJ whole genome shotgun (WGS) entry which is preliminary data.</text>
</comment>
<sequence length="387" mass="44304">MTMDSNNETPEKTTDDRFKDDPEAIYRIYSIISYFVVLVIIGIPVWWFTTRVYRAPLPLDEMLDYDISHKIIRENSIPLSLEYDVLITILNPDPRNLTVELDGKILKANLDPFLKTISSVANFTVKSQWLYLTELGVPPKMIDKGRYVIYEEQLPLILTPLEKKVWSHLSPRPTLNLVTYISKCDTPLYIHNRKDKIVDSNAFLNPRWGGISIINADKESCIKGTYTPDIARIISIYITQLKDLIGLHGTTEKDIDDLAKTKSVDMITSTRRTLKSLALLLSEINSIVISEEVAQKIKLALENVNKADGFLNNNDLNNALQSSKLAYYNSEGAFSDPSLLALLYFPDDQKYAIYIPLFLPIMIPVFMSLTTLRKWYTQEKIKKQKVD</sequence>
<accession>A0ACB9TCQ5</accession>
<evidence type="ECO:0000313" key="2">
    <source>
        <dbReference type="Proteomes" id="UP001056778"/>
    </source>
</evidence>
<dbReference type="EMBL" id="CM043017">
    <property type="protein sequence ID" value="KAI4464581.1"/>
    <property type="molecule type" value="Genomic_DNA"/>
</dbReference>
<keyword evidence="2" id="KW-1185">Reference proteome</keyword>
<reference evidence="1" key="1">
    <citation type="submission" date="2022-04" db="EMBL/GenBank/DDBJ databases">
        <title>Chromosome-scale genome assembly of Holotrichia oblita Faldermann.</title>
        <authorList>
            <person name="Rongchong L."/>
        </authorList>
    </citation>
    <scope>NUCLEOTIDE SEQUENCE</scope>
    <source>
        <strain evidence="1">81SQS9</strain>
    </source>
</reference>
<proteinExistence type="predicted"/>
<name>A0ACB9TCQ5_HOLOL</name>
<evidence type="ECO:0000313" key="1">
    <source>
        <dbReference type="EMBL" id="KAI4464581.1"/>
    </source>
</evidence>
<dbReference type="Proteomes" id="UP001056778">
    <property type="component" value="Chromosome 3"/>
</dbReference>